<dbReference type="GO" id="GO:0006298">
    <property type="term" value="P:mismatch repair"/>
    <property type="evidence" value="ECO:0007669"/>
    <property type="project" value="UniProtKB-UniRule"/>
</dbReference>
<dbReference type="GO" id="GO:0030983">
    <property type="term" value="F:mismatched DNA binding"/>
    <property type="evidence" value="ECO:0007669"/>
    <property type="project" value="InterPro"/>
</dbReference>
<proteinExistence type="inferred from homology"/>
<dbReference type="RefSeq" id="WP_013043779.1">
    <property type="nucleotide sequence ID" value="NC_014008.1"/>
</dbReference>
<dbReference type="InterPro" id="IPR017261">
    <property type="entry name" value="DNA_mismatch_repair_MutS/MSH"/>
</dbReference>
<dbReference type="SMART" id="SM00533">
    <property type="entry name" value="MUTSd"/>
    <property type="match status" value="1"/>
</dbReference>
<dbReference type="InterPro" id="IPR036187">
    <property type="entry name" value="DNA_mismatch_repair_MutS_sf"/>
</dbReference>
<dbReference type="HOGENOM" id="CLU_002472_3_1_0"/>
<dbReference type="HAMAP" id="MF_00096">
    <property type="entry name" value="MutS"/>
    <property type="match status" value="1"/>
</dbReference>
<dbReference type="NCBIfam" id="TIGR01070">
    <property type="entry name" value="mutS1"/>
    <property type="match status" value="1"/>
</dbReference>
<dbReference type="AlphaFoldDB" id="D5ELC1"/>
<dbReference type="InterPro" id="IPR045076">
    <property type="entry name" value="MutS"/>
</dbReference>
<evidence type="ECO:0000313" key="13">
    <source>
        <dbReference type="EMBL" id="ADE55057.1"/>
    </source>
</evidence>
<dbReference type="GO" id="GO:0005524">
    <property type="term" value="F:ATP binding"/>
    <property type="evidence" value="ECO:0007669"/>
    <property type="project" value="UniProtKB-UniRule"/>
</dbReference>
<evidence type="ECO:0000256" key="3">
    <source>
        <dbReference type="ARBA" id="ARBA00022741"/>
    </source>
</evidence>
<dbReference type="KEGG" id="caa:Caka_2039"/>
<evidence type="ECO:0000256" key="10">
    <source>
        <dbReference type="RuleBase" id="RU003756"/>
    </source>
</evidence>
<keyword evidence="4 9" id="KW-0227">DNA damage</keyword>
<dbReference type="Gene3D" id="3.40.1170.10">
    <property type="entry name" value="DNA repair protein MutS, domain I"/>
    <property type="match status" value="1"/>
</dbReference>
<dbReference type="GO" id="GO:0140664">
    <property type="term" value="F:ATP-dependent DNA damage sensor activity"/>
    <property type="evidence" value="ECO:0007669"/>
    <property type="project" value="InterPro"/>
</dbReference>
<dbReference type="SMART" id="SM00534">
    <property type="entry name" value="MUTSac"/>
    <property type="match status" value="1"/>
</dbReference>
<comment type="similarity">
    <text evidence="1 9 10">Belongs to the DNA mismatch repair MutS family.</text>
</comment>
<dbReference type="Pfam" id="PF00488">
    <property type="entry name" value="MutS_V"/>
    <property type="match status" value="1"/>
</dbReference>
<dbReference type="InterPro" id="IPR016151">
    <property type="entry name" value="DNA_mismatch_repair_MutS_N"/>
</dbReference>
<dbReference type="PROSITE" id="PS00486">
    <property type="entry name" value="DNA_MISMATCH_REPAIR_2"/>
    <property type="match status" value="1"/>
</dbReference>
<dbReference type="InterPro" id="IPR007695">
    <property type="entry name" value="DNA_mismatch_repair_MutS-lik_N"/>
</dbReference>
<dbReference type="Pfam" id="PF05192">
    <property type="entry name" value="MutS_III"/>
    <property type="match status" value="1"/>
</dbReference>
<dbReference type="eggNOG" id="COG0249">
    <property type="taxonomic scope" value="Bacteria"/>
</dbReference>
<evidence type="ECO:0000256" key="8">
    <source>
        <dbReference type="ARBA" id="ARBA00024647"/>
    </source>
</evidence>
<keyword evidence="6 9" id="KW-0238">DNA-binding</keyword>
<dbReference type="OrthoDB" id="9802448at2"/>
<organism evidence="13 14">
    <name type="scientific">Coraliomargarita akajimensis (strain DSM 45221 / IAM 15411 / JCM 23193 / KCTC 12865 / 04OKA010-24)</name>
    <dbReference type="NCBI Taxonomy" id="583355"/>
    <lineage>
        <taxon>Bacteria</taxon>
        <taxon>Pseudomonadati</taxon>
        <taxon>Verrucomicrobiota</taxon>
        <taxon>Opitutia</taxon>
        <taxon>Puniceicoccales</taxon>
        <taxon>Coraliomargaritaceae</taxon>
        <taxon>Coraliomargarita</taxon>
    </lineage>
</organism>
<dbReference type="InterPro" id="IPR000432">
    <property type="entry name" value="DNA_mismatch_repair_MutS_C"/>
</dbReference>
<dbReference type="SUPFAM" id="SSF48334">
    <property type="entry name" value="DNA repair protein MutS, domain III"/>
    <property type="match status" value="1"/>
</dbReference>
<evidence type="ECO:0000259" key="12">
    <source>
        <dbReference type="PROSITE" id="PS00486"/>
    </source>
</evidence>
<name>D5ELC1_CORAD</name>
<evidence type="ECO:0000256" key="1">
    <source>
        <dbReference type="ARBA" id="ARBA00006271"/>
    </source>
</evidence>
<keyword evidence="14" id="KW-1185">Reference proteome</keyword>
<accession>D5ELC1</accession>
<dbReference type="PANTHER" id="PTHR11361:SF34">
    <property type="entry name" value="DNA MISMATCH REPAIR PROTEIN MSH1, MITOCHONDRIAL"/>
    <property type="match status" value="1"/>
</dbReference>
<evidence type="ECO:0000256" key="11">
    <source>
        <dbReference type="SAM" id="MobiDB-lite"/>
    </source>
</evidence>
<reference evidence="13 14" key="1">
    <citation type="journal article" date="2010" name="Stand. Genomic Sci.">
        <title>Complete genome sequence of Coraliomargarita akajimensis type strain (04OKA010-24).</title>
        <authorList>
            <person name="Mavromatis K."/>
            <person name="Abt B."/>
            <person name="Brambilla E."/>
            <person name="Lapidus A."/>
            <person name="Copeland A."/>
            <person name="Deshpande S."/>
            <person name="Nolan M."/>
            <person name="Lucas S."/>
            <person name="Tice H."/>
            <person name="Cheng J.F."/>
            <person name="Han C."/>
            <person name="Detter J.C."/>
            <person name="Woyke T."/>
            <person name="Goodwin L."/>
            <person name="Pitluck S."/>
            <person name="Held B."/>
            <person name="Brettin T."/>
            <person name="Tapia R."/>
            <person name="Ivanova N."/>
            <person name="Mikhailova N."/>
            <person name="Pati A."/>
            <person name="Liolios K."/>
            <person name="Chen A."/>
            <person name="Palaniappan K."/>
            <person name="Land M."/>
            <person name="Hauser L."/>
            <person name="Chang Y.J."/>
            <person name="Jeffries C.D."/>
            <person name="Rohde M."/>
            <person name="Goker M."/>
            <person name="Bristow J."/>
            <person name="Eisen J.A."/>
            <person name="Markowitz V."/>
            <person name="Hugenholtz P."/>
            <person name="Klenk H.P."/>
            <person name="Kyrpides N.C."/>
        </authorList>
    </citation>
    <scope>NUCLEOTIDE SEQUENCE [LARGE SCALE GENOMIC DNA]</scope>
    <source>
        <strain evidence="14">DSM 45221 / IAM 15411 / JCM 23193 / KCTC 12865</strain>
    </source>
</reference>
<dbReference type="CDD" id="cd03284">
    <property type="entry name" value="ABC_MutS1"/>
    <property type="match status" value="1"/>
</dbReference>
<feature type="region of interest" description="Disordered" evidence="11">
    <location>
        <begin position="836"/>
        <end position="857"/>
    </location>
</feature>
<evidence type="ECO:0000256" key="9">
    <source>
        <dbReference type="HAMAP-Rule" id="MF_00096"/>
    </source>
</evidence>
<dbReference type="Gene3D" id="3.30.420.110">
    <property type="entry name" value="MutS, connector domain"/>
    <property type="match status" value="1"/>
</dbReference>
<dbReference type="SUPFAM" id="SSF52540">
    <property type="entry name" value="P-loop containing nucleoside triphosphate hydrolases"/>
    <property type="match status" value="1"/>
</dbReference>
<dbReference type="Pfam" id="PF01624">
    <property type="entry name" value="MutS_I"/>
    <property type="match status" value="1"/>
</dbReference>
<dbReference type="FunFam" id="3.40.50.300:FF:000870">
    <property type="entry name" value="MutS protein homolog 4"/>
    <property type="match status" value="1"/>
</dbReference>
<evidence type="ECO:0000256" key="6">
    <source>
        <dbReference type="ARBA" id="ARBA00023125"/>
    </source>
</evidence>
<dbReference type="PANTHER" id="PTHR11361">
    <property type="entry name" value="DNA MISMATCH REPAIR PROTEIN MUTS FAMILY MEMBER"/>
    <property type="match status" value="1"/>
</dbReference>
<dbReference type="Gene3D" id="3.40.50.300">
    <property type="entry name" value="P-loop containing nucleotide triphosphate hydrolases"/>
    <property type="match status" value="1"/>
</dbReference>
<evidence type="ECO:0000256" key="2">
    <source>
        <dbReference type="ARBA" id="ARBA00021982"/>
    </source>
</evidence>
<dbReference type="Gene3D" id="1.10.1420.10">
    <property type="match status" value="2"/>
</dbReference>
<evidence type="ECO:0000256" key="4">
    <source>
        <dbReference type="ARBA" id="ARBA00022763"/>
    </source>
</evidence>
<dbReference type="PIRSF" id="PIRSF037677">
    <property type="entry name" value="DNA_mis_repair_Msh6"/>
    <property type="match status" value="1"/>
</dbReference>
<dbReference type="GO" id="GO:0003684">
    <property type="term" value="F:damaged DNA binding"/>
    <property type="evidence" value="ECO:0007669"/>
    <property type="project" value="UniProtKB-UniRule"/>
</dbReference>
<keyword evidence="7 9" id="KW-0234">DNA repair</keyword>
<feature type="binding site" evidence="9">
    <location>
        <begin position="640"/>
        <end position="647"/>
    </location>
    <ligand>
        <name>ATP</name>
        <dbReference type="ChEBI" id="CHEBI:30616"/>
    </ligand>
</feature>
<keyword evidence="3 9" id="KW-0547">Nucleotide-binding</keyword>
<evidence type="ECO:0000256" key="7">
    <source>
        <dbReference type="ARBA" id="ARBA00023204"/>
    </source>
</evidence>
<dbReference type="SUPFAM" id="SSF53150">
    <property type="entry name" value="DNA repair protein MutS, domain II"/>
    <property type="match status" value="1"/>
</dbReference>
<dbReference type="InterPro" id="IPR027417">
    <property type="entry name" value="P-loop_NTPase"/>
</dbReference>
<gene>
    <name evidence="9" type="primary">mutS</name>
    <name evidence="13" type="ordered locus">Caka_2039</name>
</gene>
<feature type="compositionally biased region" description="Basic and acidic residues" evidence="11">
    <location>
        <begin position="841"/>
        <end position="851"/>
    </location>
</feature>
<dbReference type="InterPro" id="IPR007861">
    <property type="entry name" value="DNA_mismatch_repair_MutS_clamp"/>
</dbReference>
<dbReference type="EMBL" id="CP001998">
    <property type="protein sequence ID" value="ADE55057.1"/>
    <property type="molecule type" value="Genomic_DNA"/>
</dbReference>
<dbReference type="Proteomes" id="UP000000925">
    <property type="component" value="Chromosome"/>
</dbReference>
<evidence type="ECO:0000313" key="14">
    <source>
        <dbReference type="Proteomes" id="UP000000925"/>
    </source>
</evidence>
<dbReference type="GO" id="GO:0005829">
    <property type="term" value="C:cytosol"/>
    <property type="evidence" value="ECO:0007669"/>
    <property type="project" value="TreeGrafter"/>
</dbReference>
<dbReference type="SUPFAM" id="SSF55271">
    <property type="entry name" value="DNA repair protein MutS, domain I"/>
    <property type="match status" value="1"/>
</dbReference>
<dbReference type="Pfam" id="PF05188">
    <property type="entry name" value="MutS_II"/>
    <property type="match status" value="1"/>
</dbReference>
<dbReference type="Pfam" id="PF05190">
    <property type="entry name" value="MutS_IV"/>
    <property type="match status" value="1"/>
</dbReference>
<evidence type="ECO:0000256" key="5">
    <source>
        <dbReference type="ARBA" id="ARBA00022840"/>
    </source>
</evidence>
<dbReference type="InterPro" id="IPR007860">
    <property type="entry name" value="DNA_mmatch_repair_MutS_con_dom"/>
</dbReference>
<dbReference type="NCBIfam" id="NF003810">
    <property type="entry name" value="PRK05399.1"/>
    <property type="match status" value="1"/>
</dbReference>
<sequence length="857" mass="96074">MPADKPKKLTPMMQQWHEIRAQLSDDTLLMFRLGDFYEIFKQDAEWGAKLLGITLTHRHGMPMAGIPFHAADSYIQKLLDQGVKIAICDQMETPKPGKLVKRELTRIITPGTRLADSQIDAQRNHFLLALTMEKQRLNAAWLDLTTGEFFIASEEKPENLFAAFEGVDPREILVPENLSQQWGLPHSHEKFDALYQHLTDGRAVTAVPDYHFDSTSGAQTVMETLGVLNLDGFGIDRNHPALGTAGALVTYATETLCAKPENLRKLSEYSSDKTLLLDPATLRNLEIFKSAANTRQGSLLAAMDGTITPAGARMLERWLCAPELDLEEIQRRQACVEEFVNTPGLSTELQQLLRGIRDIERILGRLQNRMRNPRELGGVRDTLNALPSIAVNLLEFPDTPVAAIAERIHNFEALCETLGHGLADELPGKIDDGGTIRDGYDEQLDHFRGLTRDSQQWLTEFELQEQERTGIKNLRIRYNGAFGYFIEVTKANVSLVPEDYVRKQTMKNAERYTTDTLKEREREILHAEEKSIAREEELFNGLIAAILEHADHLKETAAALAEIDVFIGWGVLAREWDYCKPELDHSDALIIDQGRHPVVEQMMRDERLGLAGTHAFVPNDCRLSSSGIGDDSPQIALITGPNMAGKSTYIRQVALIVLMAQSGAWVPARNCHLGLVDRIFSRVGASDELARGNSTFMVEMNETANILNNASPRSLVILDEIGRGTSTYDGLSIAWAVIEHLHPKDADGPRTLFATHYHELTQLSQTLDRLENYSVAVKEWNDEIIFVRQVIRGAADRSYGIQVARLAGLPNTVIDRAKNILERLEADDSSHNLLRKRMKKEKSGSDTKQEDDQLALF</sequence>
<dbReference type="InterPro" id="IPR005748">
    <property type="entry name" value="DNA_mismatch_repair_MutS"/>
</dbReference>
<dbReference type="InterPro" id="IPR036678">
    <property type="entry name" value="MutS_con_dom_sf"/>
</dbReference>
<keyword evidence="5 9" id="KW-0067">ATP-binding</keyword>
<dbReference type="STRING" id="583355.Caka_2039"/>
<feature type="domain" description="DNA mismatch repair proteins mutS family" evidence="12">
    <location>
        <begin position="714"/>
        <end position="730"/>
    </location>
</feature>
<dbReference type="InterPro" id="IPR007696">
    <property type="entry name" value="DNA_mismatch_repair_MutS_core"/>
</dbReference>
<comment type="function">
    <text evidence="8 9">This protein is involved in the repair of mismatches in DNA. It is possible that it carries out the mismatch recognition step. This protein has a weak ATPase activity.</text>
</comment>
<protein>
    <recommendedName>
        <fullName evidence="2 9">DNA mismatch repair protein MutS</fullName>
    </recommendedName>
</protein>